<organism evidence="1">
    <name type="scientific">freshwater metagenome</name>
    <dbReference type="NCBI Taxonomy" id="449393"/>
    <lineage>
        <taxon>unclassified sequences</taxon>
        <taxon>metagenomes</taxon>
        <taxon>ecological metagenomes</taxon>
    </lineage>
</organism>
<dbReference type="EMBL" id="CAESAH010000003">
    <property type="protein sequence ID" value="CAB4331224.1"/>
    <property type="molecule type" value="Genomic_DNA"/>
</dbReference>
<evidence type="ECO:0000313" key="4">
    <source>
        <dbReference type="EMBL" id="CAB5136964.1"/>
    </source>
</evidence>
<protein>
    <submittedName>
        <fullName evidence="1">Unannotated protein</fullName>
    </submittedName>
</protein>
<evidence type="ECO:0000313" key="2">
    <source>
        <dbReference type="EMBL" id="CAB4721354.1"/>
    </source>
</evidence>
<gene>
    <name evidence="2" type="ORF">UFOPK2731_00152</name>
    <name evidence="3" type="ORF">UFOPK3161_00339</name>
    <name evidence="1" type="ORF">UFOPK3962_00202</name>
    <name evidence="4" type="ORF">UFOPK4427_00240</name>
</gene>
<evidence type="ECO:0000313" key="1">
    <source>
        <dbReference type="EMBL" id="CAB4331224.1"/>
    </source>
</evidence>
<dbReference type="EMBL" id="CAFBRY010000003">
    <property type="protein sequence ID" value="CAB5136964.1"/>
    <property type="molecule type" value="Genomic_DNA"/>
</dbReference>
<dbReference type="EMBL" id="CAFABC010000004">
    <property type="protein sequence ID" value="CAB4817656.1"/>
    <property type="molecule type" value="Genomic_DNA"/>
</dbReference>
<dbReference type="EMBL" id="CAEZYO010000002">
    <property type="protein sequence ID" value="CAB4721354.1"/>
    <property type="molecule type" value="Genomic_DNA"/>
</dbReference>
<evidence type="ECO:0000313" key="3">
    <source>
        <dbReference type="EMBL" id="CAB4817656.1"/>
    </source>
</evidence>
<dbReference type="AlphaFoldDB" id="A0A6J5YMG2"/>
<reference evidence="1" key="1">
    <citation type="submission" date="2020-05" db="EMBL/GenBank/DDBJ databases">
        <authorList>
            <person name="Chiriac C."/>
            <person name="Salcher M."/>
            <person name="Ghai R."/>
            <person name="Kavagutti S V."/>
        </authorList>
    </citation>
    <scope>NUCLEOTIDE SEQUENCE</scope>
</reference>
<proteinExistence type="predicted"/>
<name>A0A6J5YMG2_9ZZZZ</name>
<sequence>MRIRRIIAKGVLFALTLTLIPVSANSAQKITPGSTCKVLNQKIAYSNRSYTCIKSGKKLVWNKGAATPIPTASATPTPTASATPTPTPVKQVFYKAPDSVAISTINDIEGCAVGFDSNGTQVTTPILQALVNKVWLDVKTVEIGWKKTCNRLDLPMNSYLAYAKARLESNLTLRWKFIGPVNILGRDAQGNGVGAPFEFSNAQILQAHPVTGDYGITWSNITSRIKDISAAAWTDAQNTLARNQSIPDVYKGFASYLSPGALSTDPLIGKAAVLIKRTMALYANVVRAKNVYFVATTIEEQVATLAKIEKSYPDALLALTRSLNSIYGIDVGDGVVAGSVFIQTRCDRSDFERNAFSQPTNSSPSITTSVITVSVCPLNADDERVAVHIAAHEYVHTIQVAFHPGGNIHNTQPCWMTEGEPEWSQAVVADDFNTYLLLQHFRPYTIGQGGLNPTDSNQLIWTRQEIETYLKDSADVSTCQKRDNWAYSYSLGAATVEALVALGGSESVFALDERLSAGQSINEAFSDVYGITWDAAVPILSEVVAEKITKSFSSQALTYQTKP</sequence>
<accession>A0A6J5YMG2</accession>